<feature type="domain" description="HTH rpiR-type" evidence="4">
    <location>
        <begin position="4"/>
        <end position="80"/>
    </location>
</feature>
<dbReference type="InterPro" id="IPR000281">
    <property type="entry name" value="HTH_RpiR"/>
</dbReference>
<dbReference type="SUPFAM" id="SSF53697">
    <property type="entry name" value="SIS domain"/>
    <property type="match status" value="1"/>
</dbReference>
<dbReference type="EMBL" id="JBEOME010000001">
    <property type="protein sequence ID" value="MER3120187.1"/>
    <property type="molecule type" value="Genomic_DNA"/>
</dbReference>
<dbReference type="InterPro" id="IPR046348">
    <property type="entry name" value="SIS_dom_sf"/>
</dbReference>
<gene>
    <name evidence="5" type="ORF">ABQG71_03165</name>
    <name evidence="6" type="ORF">BACI348_50486</name>
</gene>
<dbReference type="InterPro" id="IPR036388">
    <property type="entry name" value="WH-like_DNA-bd_sf"/>
</dbReference>
<keyword evidence="1" id="KW-0805">Transcription regulation</keyword>
<dbReference type="Proteomes" id="UP000433089">
    <property type="component" value="Unassembled WGS sequence"/>
</dbReference>
<keyword evidence="8" id="KW-1185">Reference proteome</keyword>
<organism evidence="6 7">
    <name type="scientific">Bacillus altitudinis</name>
    <dbReference type="NCBI Taxonomy" id="293387"/>
    <lineage>
        <taxon>Bacteria</taxon>
        <taxon>Bacillati</taxon>
        <taxon>Bacillota</taxon>
        <taxon>Bacilli</taxon>
        <taxon>Bacillales</taxon>
        <taxon>Bacillaceae</taxon>
        <taxon>Bacillus</taxon>
    </lineage>
</organism>
<sequence length="290" mass="32853">MDVSQKSLKTMISNTKLTKKEEEIAEYILNNVREACLVTSIELAHRLKVSNATVVRFPKKLGFSGYSDFQKYLREQYYDKSLAISDDVTIPSERLKLSYDKVIQSDLLNDNLKILEKNIYSISEKNSSEEFNKAINYIIDARRVYILGSRARTGLTEIMGVFLNQIIDHVVINSQQSFTPFDSLASCSQDDCVLIFSFPRYSEVDFAAAKMAKEINAKVVIITDKATAPIAHFADVLLLVSVDSNAFFNSYTPVLFLAELICTHVSRATVAHSEEKLERINKHISQFGMY</sequence>
<evidence type="ECO:0000313" key="6">
    <source>
        <dbReference type="EMBL" id="VXC18731.1"/>
    </source>
</evidence>
<keyword evidence="3" id="KW-0804">Transcription</keyword>
<name>A0A653WX82_BACAB</name>
<dbReference type="GO" id="GO:0097367">
    <property type="term" value="F:carbohydrate derivative binding"/>
    <property type="evidence" value="ECO:0007669"/>
    <property type="project" value="InterPro"/>
</dbReference>
<dbReference type="Pfam" id="PF01380">
    <property type="entry name" value="SIS"/>
    <property type="match status" value="1"/>
</dbReference>
<keyword evidence="2" id="KW-0238">DNA-binding</keyword>
<dbReference type="PANTHER" id="PTHR30514:SF18">
    <property type="entry name" value="RPIR-FAMILY TRANSCRIPTIONAL REGULATOR"/>
    <property type="match status" value="1"/>
</dbReference>
<dbReference type="GO" id="GO:0003677">
    <property type="term" value="F:DNA binding"/>
    <property type="evidence" value="ECO:0007669"/>
    <property type="project" value="UniProtKB-KW"/>
</dbReference>
<dbReference type="PROSITE" id="PS51071">
    <property type="entry name" value="HTH_RPIR"/>
    <property type="match status" value="1"/>
</dbReference>
<dbReference type="Gene3D" id="1.10.10.10">
    <property type="entry name" value="Winged helix-like DNA-binding domain superfamily/Winged helix DNA-binding domain"/>
    <property type="match status" value="1"/>
</dbReference>
<dbReference type="InterPro" id="IPR035472">
    <property type="entry name" value="RpiR-like_SIS"/>
</dbReference>
<dbReference type="RefSeq" id="WP_039963728.1">
    <property type="nucleotide sequence ID" value="NZ_CANLBL010000008.1"/>
</dbReference>
<dbReference type="GO" id="GO:1901135">
    <property type="term" value="P:carbohydrate derivative metabolic process"/>
    <property type="evidence" value="ECO:0007669"/>
    <property type="project" value="InterPro"/>
</dbReference>
<evidence type="ECO:0000313" key="7">
    <source>
        <dbReference type="Proteomes" id="UP000433089"/>
    </source>
</evidence>
<dbReference type="Gene3D" id="3.40.50.10490">
    <property type="entry name" value="Glucose-6-phosphate isomerase like protein, domain 1"/>
    <property type="match status" value="1"/>
</dbReference>
<dbReference type="InterPro" id="IPR047640">
    <property type="entry name" value="RpiR-like"/>
</dbReference>
<protein>
    <submittedName>
        <fullName evidence="5">MurR/RpiR family transcriptional regulator</fullName>
    </submittedName>
    <submittedName>
        <fullName evidence="6">Transcriptional family</fullName>
    </submittedName>
</protein>
<dbReference type="InterPro" id="IPR009057">
    <property type="entry name" value="Homeodomain-like_sf"/>
</dbReference>
<evidence type="ECO:0000313" key="8">
    <source>
        <dbReference type="Proteomes" id="UP001467674"/>
    </source>
</evidence>
<reference evidence="5 8" key="2">
    <citation type="submission" date="2024-06" db="EMBL/GenBank/DDBJ databases">
        <title>Construction of an artificial bacterial consortium using nitrogen cycle bacteria from Cuatro Cienegas Basin and a mangrove forest.</title>
        <authorList>
            <person name="Aguilera-Najera D."/>
            <person name="Marquez-Cianci L."/>
            <person name="Martinez-Perez E."/>
            <person name="Rosas-Barrera M."/>
            <person name="Rodriguez-Cruz U.E."/>
            <person name="Tapia-Lopez R."/>
            <person name="Eguiarte L.E."/>
            <person name="Souza-Saldivar V."/>
        </authorList>
    </citation>
    <scope>NUCLEOTIDE SEQUENCE [LARGE SCALE GENOMIC DNA]</scope>
    <source>
        <strain evidence="5 8">S14-15</strain>
    </source>
</reference>
<dbReference type="PANTHER" id="PTHR30514">
    <property type="entry name" value="GLUCOKINASE"/>
    <property type="match status" value="1"/>
</dbReference>
<accession>A0A653WX82</accession>
<evidence type="ECO:0000259" key="4">
    <source>
        <dbReference type="PROSITE" id="PS51071"/>
    </source>
</evidence>
<dbReference type="GO" id="GO:0003700">
    <property type="term" value="F:DNA-binding transcription factor activity"/>
    <property type="evidence" value="ECO:0007669"/>
    <property type="project" value="InterPro"/>
</dbReference>
<evidence type="ECO:0000313" key="5">
    <source>
        <dbReference type="EMBL" id="MER3120187.1"/>
    </source>
</evidence>
<dbReference type="CDD" id="cd05013">
    <property type="entry name" value="SIS_RpiR"/>
    <property type="match status" value="1"/>
</dbReference>
<dbReference type="AlphaFoldDB" id="A0A653WX82"/>
<evidence type="ECO:0000256" key="2">
    <source>
        <dbReference type="ARBA" id="ARBA00023125"/>
    </source>
</evidence>
<proteinExistence type="predicted"/>
<evidence type="ECO:0000256" key="3">
    <source>
        <dbReference type="ARBA" id="ARBA00023163"/>
    </source>
</evidence>
<dbReference type="SUPFAM" id="SSF46689">
    <property type="entry name" value="Homeodomain-like"/>
    <property type="match status" value="1"/>
</dbReference>
<dbReference type="EMBL" id="CABWLH010000010">
    <property type="protein sequence ID" value="VXC18731.1"/>
    <property type="molecule type" value="Genomic_DNA"/>
</dbReference>
<dbReference type="Proteomes" id="UP001467674">
    <property type="component" value="Unassembled WGS sequence"/>
</dbReference>
<reference evidence="6 7" key="1">
    <citation type="submission" date="2019-10" db="EMBL/GenBank/DDBJ databases">
        <authorList>
            <person name="Karimi E."/>
        </authorList>
    </citation>
    <scope>NUCLEOTIDE SEQUENCE [LARGE SCALE GENOMIC DNA]</scope>
    <source>
        <strain evidence="6">Bacillus sp. 348</strain>
    </source>
</reference>
<dbReference type="Pfam" id="PF01418">
    <property type="entry name" value="HTH_6"/>
    <property type="match status" value="1"/>
</dbReference>
<evidence type="ECO:0000256" key="1">
    <source>
        <dbReference type="ARBA" id="ARBA00023015"/>
    </source>
</evidence>
<dbReference type="InterPro" id="IPR001347">
    <property type="entry name" value="SIS_dom"/>
</dbReference>